<feature type="transmembrane region" description="Helical" evidence="8">
    <location>
        <begin position="159"/>
        <end position="187"/>
    </location>
</feature>
<feature type="transmembrane region" description="Helical" evidence="8">
    <location>
        <begin position="225"/>
        <end position="243"/>
    </location>
</feature>
<keyword evidence="5 8" id="KW-0812">Transmembrane</keyword>
<reference evidence="10 11" key="1">
    <citation type="journal article" date="2016" name="Nat. Commun.">
        <title>Thousands of microbial genomes shed light on interconnected biogeochemical processes in an aquifer system.</title>
        <authorList>
            <person name="Anantharaman K."/>
            <person name="Brown C.T."/>
            <person name="Hug L.A."/>
            <person name="Sharon I."/>
            <person name="Castelle C.J."/>
            <person name="Probst A.J."/>
            <person name="Thomas B.C."/>
            <person name="Singh A."/>
            <person name="Wilkins M.J."/>
            <person name="Karaoz U."/>
            <person name="Brodie E.L."/>
            <person name="Williams K.H."/>
            <person name="Hubbard S.S."/>
            <person name="Banfield J.F."/>
        </authorList>
    </citation>
    <scope>NUCLEOTIDE SEQUENCE [LARGE SCALE GENOMIC DNA]</scope>
</reference>
<dbReference type="AlphaFoldDB" id="A0A1F8EG34"/>
<dbReference type="Proteomes" id="UP000177117">
    <property type="component" value="Unassembled WGS sequence"/>
</dbReference>
<dbReference type="EMBL" id="MGJD01000035">
    <property type="protein sequence ID" value="OGM99793.1"/>
    <property type="molecule type" value="Genomic_DNA"/>
</dbReference>
<dbReference type="PRINTS" id="PR00812">
    <property type="entry name" value="BCTERIALGSPF"/>
</dbReference>
<dbReference type="InterPro" id="IPR042094">
    <property type="entry name" value="T2SS_GspF_sf"/>
</dbReference>
<feature type="transmembrane region" description="Helical" evidence="8">
    <location>
        <begin position="199"/>
        <end position="219"/>
    </location>
</feature>
<dbReference type="InterPro" id="IPR003004">
    <property type="entry name" value="GspF/PilC"/>
</dbReference>
<dbReference type="Gene3D" id="1.20.81.30">
    <property type="entry name" value="Type II secretion system (T2SS), domain F"/>
    <property type="match status" value="2"/>
</dbReference>
<dbReference type="Pfam" id="PF00482">
    <property type="entry name" value="T2SSF"/>
    <property type="match status" value="2"/>
</dbReference>
<evidence type="ECO:0000256" key="8">
    <source>
        <dbReference type="SAM" id="Phobius"/>
    </source>
</evidence>
<evidence type="ECO:0000259" key="9">
    <source>
        <dbReference type="Pfam" id="PF00482"/>
    </source>
</evidence>
<dbReference type="InterPro" id="IPR018076">
    <property type="entry name" value="T2SS_GspF_dom"/>
</dbReference>
<keyword evidence="3" id="KW-1003">Cell membrane</keyword>
<dbReference type="GO" id="GO:0005886">
    <property type="term" value="C:plasma membrane"/>
    <property type="evidence" value="ECO:0007669"/>
    <property type="project" value="UniProtKB-SubCell"/>
</dbReference>
<evidence type="ECO:0000256" key="6">
    <source>
        <dbReference type="ARBA" id="ARBA00022989"/>
    </source>
</evidence>
<feature type="domain" description="Type II secretion system protein GspF" evidence="9">
    <location>
        <begin position="17"/>
        <end position="140"/>
    </location>
</feature>
<dbReference type="PANTHER" id="PTHR30012">
    <property type="entry name" value="GENERAL SECRETION PATHWAY PROTEIN"/>
    <property type="match status" value="1"/>
</dbReference>
<keyword evidence="4" id="KW-0997">Cell inner membrane</keyword>
<name>A0A1F8EG34_9BACT</name>
<evidence type="ECO:0000256" key="3">
    <source>
        <dbReference type="ARBA" id="ARBA00022475"/>
    </source>
</evidence>
<keyword evidence="6 8" id="KW-1133">Transmembrane helix</keyword>
<comment type="subcellular location">
    <subcellularLocation>
        <location evidence="1">Cell inner membrane</location>
        <topology evidence="1">Multi-pass membrane protein</topology>
    </subcellularLocation>
</comment>
<feature type="transmembrane region" description="Helical" evidence="8">
    <location>
        <begin position="325"/>
        <end position="346"/>
    </location>
</feature>
<feature type="domain" description="Type II secretion system protein GspF" evidence="9">
    <location>
        <begin position="221"/>
        <end position="344"/>
    </location>
</feature>
<evidence type="ECO:0000256" key="4">
    <source>
        <dbReference type="ARBA" id="ARBA00022519"/>
    </source>
</evidence>
<keyword evidence="7 8" id="KW-0472">Membrane</keyword>
<proteinExistence type="inferred from homology"/>
<comment type="similarity">
    <text evidence="2">Belongs to the GSP F family.</text>
</comment>
<evidence type="ECO:0000313" key="11">
    <source>
        <dbReference type="Proteomes" id="UP000177117"/>
    </source>
</evidence>
<sequence>MFKNLFTKLSLKDQVLFTKRLAFLIRADVPILESLKMMQRQTRSRARAKILDKVVEDVSNGQYLSASLSRYNNTFGEFAINIIKVGEEGGILDKNLEYLAEELKKRHELKKKVIGAMIYPIFITVATLGITGIITTYVFPKIMPIFNSLGANLPPTTRLLIAMSNFLVHYGIFVIFGVIAAGILLILAYKKIKPFNYAVSRIFLAVPIFGHLALSYQMANFCRTFGLLLNCNLGIVTAANITANSTTNLVYKREIYKLAEEISKGRKISQHLDTSPTLFPEMVPQLVAIGETTGNLGKTLLYLSDHYEAEVNDLTKNLSSAIEPVLLVFMGVIVGFVAVSVITPIYELTQNLHP</sequence>
<evidence type="ECO:0000256" key="7">
    <source>
        <dbReference type="ARBA" id="ARBA00023136"/>
    </source>
</evidence>
<gene>
    <name evidence="10" type="ORF">A2650_04980</name>
</gene>
<evidence type="ECO:0000256" key="1">
    <source>
        <dbReference type="ARBA" id="ARBA00004429"/>
    </source>
</evidence>
<protein>
    <recommendedName>
        <fullName evidence="9">Type II secretion system protein GspF domain-containing protein</fullName>
    </recommendedName>
</protein>
<dbReference type="FunFam" id="1.20.81.30:FF:000001">
    <property type="entry name" value="Type II secretion system protein F"/>
    <property type="match status" value="1"/>
</dbReference>
<evidence type="ECO:0000256" key="5">
    <source>
        <dbReference type="ARBA" id="ARBA00022692"/>
    </source>
</evidence>
<evidence type="ECO:0000313" key="10">
    <source>
        <dbReference type="EMBL" id="OGM99793.1"/>
    </source>
</evidence>
<dbReference type="PANTHER" id="PTHR30012:SF0">
    <property type="entry name" value="TYPE II SECRETION SYSTEM PROTEIN F-RELATED"/>
    <property type="match status" value="1"/>
</dbReference>
<accession>A0A1F8EG34</accession>
<feature type="transmembrane region" description="Helical" evidence="8">
    <location>
        <begin position="113"/>
        <end position="139"/>
    </location>
</feature>
<comment type="caution">
    <text evidence="10">The sequence shown here is derived from an EMBL/GenBank/DDBJ whole genome shotgun (WGS) entry which is preliminary data.</text>
</comment>
<organism evidence="10 11">
    <name type="scientific">Candidatus Yanofskybacteria bacterium RIFCSPHIGHO2_01_FULL_41_53</name>
    <dbReference type="NCBI Taxonomy" id="1802663"/>
    <lineage>
        <taxon>Bacteria</taxon>
        <taxon>Candidatus Yanofskyibacteriota</taxon>
    </lineage>
</organism>
<evidence type="ECO:0000256" key="2">
    <source>
        <dbReference type="ARBA" id="ARBA00005745"/>
    </source>
</evidence>